<dbReference type="AlphaFoldDB" id="A0A165FD47"/>
<keyword evidence="3" id="KW-1185">Reference proteome</keyword>
<evidence type="ECO:0000256" key="1">
    <source>
        <dbReference type="SAM" id="MobiDB-lite"/>
    </source>
</evidence>
<organism evidence="2 3">
    <name type="scientific">Calocera cornea HHB12733</name>
    <dbReference type="NCBI Taxonomy" id="1353952"/>
    <lineage>
        <taxon>Eukaryota</taxon>
        <taxon>Fungi</taxon>
        <taxon>Dikarya</taxon>
        <taxon>Basidiomycota</taxon>
        <taxon>Agaricomycotina</taxon>
        <taxon>Dacrymycetes</taxon>
        <taxon>Dacrymycetales</taxon>
        <taxon>Dacrymycetaceae</taxon>
        <taxon>Calocera</taxon>
    </lineage>
</organism>
<evidence type="ECO:0000313" key="3">
    <source>
        <dbReference type="Proteomes" id="UP000076842"/>
    </source>
</evidence>
<protein>
    <submittedName>
        <fullName evidence="2">Uncharacterized protein</fullName>
    </submittedName>
</protein>
<dbReference type="EMBL" id="KV423975">
    <property type="protein sequence ID" value="KZT56574.1"/>
    <property type="molecule type" value="Genomic_DNA"/>
</dbReference>
<evidence type="ECO:0000313" key="2">
    <source>
        <dbReference type="EMBL" id="KZT56574.1"/>
    </source>
</evidence>
<feature type="region of interest" description="Disordered" evidence="1">
    <location>
        <begin position="228"/>
        <end position="261"/>
    </location>
</feature>
<gene>
    <name evidence="2" type="ORF">CALCODRAFT_312350</name>
</gene>
<dbReference type="InParanoid" id="A0A165FD47"/>
<feature type="compositionally biased region" description="Polar residues" evidence="1">
    <location>
        <begin position="233"/>
        <end position="243"/>
    </location>
</feature>
<reference evidence="2 3" key="1">
    <citation type="journal article" date="2016" name="Mol. Biol. Evol.">
        <title>Comparative Genomics of Early-Diverging Mushroom-Forming Fungi Provides Insights into the Origins of Lignocellulose Decay Capabilities.</title>
        <authorList>
            <person name="Nagy L.G."/>
            <person name="Riley R."/>
            <person name="Tritt A."/>
            <person name="Adam C."/>
            <person name="Daum C."/>
            <person name="Floudas D."/>
            <person name="Sun H."/>
            <person name="Yadav J.S."/>
            <person name="Pangilinan J."/>
            <person name="Larsson K.H."/>
            <person name="Matsuura K."/>
            <person name="Barry K."/>
            <person name="Labutti K."/>
            <person name="Kuo R."/>
            <person name="Ohm R.A."/>
            <person name="Bhattacharya S.S."/>
            <person name="Shirouzu T."/>
            <person name="Yoshinaga Y."/>
            <person name="Martin F.M."/>
            <person name="Grigoriev I.V."/>
            <person name="Hibbett D.S."/>
        </authorList>
    </citation>
    <scope>NUCLEOTIDE SEQUENCE [LARGE SCALE GENOMIC DNA]</scope>
    <source>
        <strain evidence="2 3">HHB12733</strain>
    </source>
</reference>
<name>A0A165FD47_9BASI</name>
<accession>A0A165FD47</accession>
<dbReference type="Proteomes" id="UP000076842">
    <property type="component" value="Unassembled WGS sequence"/>
</dbReference>
<sequence>MSANPSPRLRQVIGAQSGAKRKSQLSSNVWMHAEDLEFRGIDLENNIMLQQSGGPPFHTMIRIWIGSRPPARPISGFVLMQMRELLIELPDYLPGSGAGRGRLRVREETSLLERKARASGRGECGSLAVRMTPQRRGDNDNIASFPAFSHHCLHVLEICAHSHSAGLHYPPLALGKRRFVSDDWPYSRRSSVGDLPSCHVIAPRELASWLLVRSMSVGKAPQIAYKAVPGQPTPLQHSSCPQTSHPPAPDTHKHHSRNGSR</sequence>
<proteinExistence type="predicted"/>
<feature type="compositionally biased region" description="Basic residues" evidence="1">
    <location>
        <begin position="252"/>
        <end position="261"/>
    </location>
</feature>